<gene>
    <name evidence="1" type="ORF">BpHYR1_013422</name>
</gene>
<comment type="caution">
    <text evidence="1">The sequence shown here is derived from an EMBL/GenBank/DDBJ whole genome shotgun (WGS) entry which is preliminary data.</text>
</comment>
<dbReference type="AlphaFoldDB" id="A0A3M7Q0X2"/>
<dbReference type="EMBL" id="REGN01007904">
    <property type="protein sequence ID" value="RNA04953.1"/>
    <property type="molecule type" value="Genomic_DNA"/>
</dbReference>
<keyword evidence="2" id="KW-1185">Reference proteome</keyword>
<sequence length="68" mass="8174">KIFHSDLKQDIIRKSTETDLINFFLKFNIPIMNKKIPKIEYIKTQILKPEEGHLVETRHFDIFGLYLL</sequence>
<accession>A0A3M7Q0X2</accession>
<dbReference type="Proteomes" id="UP000276133">
    <property type="component" value="Unassembled WGS sequence"/>
</dbReference>
<reference evidence="1 2" key="1">
    <citation type="journal article" date="2018" name="Sci. Rep.">
        <title>Genomic signatures of local adaptation to the degree of environmental predictability in rotifers.</title>
        <authorList>
            <person name="Franch-Gras L."/>
            <person name="Hahn C."/>
            <person name="Garcia-Roger E.M."/>
            <person name="Carmona M.J."/>
            <person name="Serra M."/>
            <person name="Gomez A."/>
        </authorList>
    </citation>
    <scope>NUCLEOTIDE SEQUENCE [LARGE SCALE GENOMIC DNA]</scope>
    <source>
        <strain evidence="1">HYR1</strain>
    </source>
</reference>
<evidence type="ECO:0000313" key="1">
    <source>
        <dbReference type="EMBL" id="RNA04953.1"/>
    </source>
</evidence>
<name>A0A3M7Q0X2_BRAPC</name>
<protein>
    <submittedName>
        <fullName evidence="1">Uncharacterized protein</fullName>
    </submittedName>
</protein>
<proteinExistence type="predicted"/>
<feature type="non-terminal residue" evidence="1">
    <location>
        <position position="1"/>
    </location>
</feature>
<organism evidence="1 2">
    <name type="scientific">Brachionus plicatilis</name>
    <name type="common">Marine rotifer</name>
    <name type="synonym">Brachionus muelleri</name>
    <dbReference type="NCBI Taxonomy" id="10195"/>
    <lineage>
        <taxon>Eukaryota</taxon>
        <taxon>Metazoa</taxon>
        <taxon>Spiralia</taxon>
        <taxon>Gnathifera</taxon>
        <taxon>Rotifera</taxon>
        <taxon>Eurotatoria</taxon>
        <taxon>Monogononta</taxon>
        <taxon>Pseudotrocha</taxon>
        <taxon>Ploima</taxon>
        <taxon>Brachionidae</taxon>
        <taxon>Brachionus</taxon>
    </lineage>
</organism>
<evidence type="ECO:0000313" key="2">
    <source>
        <dbReference type="Proteomes" id="UP000276133"/>
    </source>
</evidence>